<dbReference type="PANTHER" id="PTHR40459:SF1">
    <property type="entry name" value="CONSERVED HYPOTHETICAL ALANINE AND LEUCINE RICH PROTEIN"/>
    <property type="match status" value="1"/>
</dbReference>
<proteinExistence type="predicted"/>
<dbReference type="SUPFAM" id="SSF51735">
    <property type="entry name" value="NAD(P)-binding Rossmann-fold domains"/>
    <property type="match status" value="1"/>
</dbReference>
<dbReference type="Gene3D" id="3.40.50.720">
    <property type="entry name" value="NAD(P)-binding Rossmann-like Domain"/>
    <property type="match status" value="1"/>
</dbReference>
<dbReference type="InterPro" id="IPR008927">
    <property type="entry name" value="6-PGluconate_DH-like_C_sf"/>
</dbReference>
<evidence type="ECO:0000313" key="4">
    <source>
        <dbReference type="Proteomes" id="UP000004030"/>
    </source>
</evidence>
<evidence type="ECO:0000259" key="2">
    <source>
        <dbReference type="Pfam" id="PF10728"/>
    </source>
</evidence>
<name>G6EH64_9SPHN</name>
<dbReference type="Gene3D" id="1.10.1040.20">
    <property type="entry name" value="ProC-like, C-terminal domain"/>
    <property type="match status" value="1"/>
</dbReference>
<feature type="domain" description="DUF2520" evidence="2">
    <location>
        <begin position="145"/>
        <end position="270"/>
    </location>
</feature>
<dbReference type="Pfam" id="PF10727">
    <property type="entry name" value="Rossmann-like"/>
    <property type="match status" value="1"/>
</dbReference>
<organism evidence="3 4">
    <name type="scientific">Novosphingobium pentaromativorans US6-1</name>
    <dbReference type="NCBI Taxonomy" id="1088721"/>
    <lineage>
        <taxon>Bacteria</taxon>
        <taxon>Pseudomonadati</taxon>
        <taxon>Pseudomonadota</taxon>
        <taxon>Alphaproteobacteria</taxon>
        <taxon>Sphingomonadales</taxon>
        <taxon>Sphingomonadaceae</taxon>
        <taxon>Novosphingobium</taxon>
    </lineage>
</organism>
<dbReference type="InterPro" id="IPR036291">
    <property type="entry name" value="NAD(P)-bd_dom_sf"/>
</dbReference>
<dbReference type="InterPro" id="IPR018931">
    <property type="entry name" value="DUF2520"/>
</dbReference>
<comment type="caution">
    <text evidence="3">The sequence shown here is derived from an EMBL/GenBank/DDBJ whole genome shotgun (WGS) entry which is preliminary data.</text>
</comment>
<evidence type="ECO:0000259" key="1">
    <source>
        <dbReference type="Pfam" id="PF10727"/>
    </source>
</evidence>
<dbReference type="RefSeq" id="WP_007014593.1">
    <property type="nucleotide sequence ID" value="NZ_AGFM01000058.1"/>
</dbReference>
<dbReference type="InterPro" id="IPR037108">
    <property type="entry name" value="TM1727-like_C_sf"/>
</dbReference>
<dbReference type="OrthoDB" id="8650434at2"/>
<dbReference type="KEGG" id="npn:JI59_20600"/>
<sequence length="292" mass="30038">MNGISAAHSIGIIGTGRVAQALALALGKHSSALPLIWGRSTDKSKEAATRIGHAKAVDTLSSLASSSDIVAIAVSDDAVGPIAARLAPLLHGSDRTPFVFHVSGRSGTAILDPLREMGALTAAIHPAMTFTGNPREEVVRMAGACFAVTGSSDLASDLGKRIVSLLGGNAVEIAEDRRALYHAALCHAANHLVTLLEGSSQILSAAGVHEPHAVLAPLVRAAMENSLTHGFDALSGPVLRGDRETIAGHIAALGEYCSQALPAYRAMALATIDELEAREAPVPLAAVREELG</sequence>
<dbReference type="EMBL" id="AGFM01000058">
    <property type="protein sequence ID" value="EHJ59353.1"/>
    <property type="molecule type" value="Genomic_DNA"/>
</dbReference>
<dbReference type="InterPro" id="IPR019665">
    <property type="entry name" value="OxRdtase/DH_put_Rossmann_dom"/>
</dbReference>
<dbReference type="AlphaFoldDB" id="G6EH64"/>
<dbReference type="Proteomes" id="UP000004030">
    <property type="component" value="Unassembled WGS sequence"/>
</dbReference>
<dbReference type="Pfam" id="PF10728">
    <property type="entry name" value="DUF2520"/>
    <property type="match status" value="1"/>
</dbReference>
<gene>
    <name evidence="3" type="ORF">NSU_3685</name>
</gene>
<dbReference type="PATRIC" id="fig|1088721.3.peg.3634"/>
<dbReference type="PANTHER" id="PTHR40459">
    <property type="entry name" value="CONSERVED HYPOTHETICAL ALANINE AND LEUCINE RICH PROTEIN"/>
    <property type="match status" value="1"/>
</dbReference>
<dbReference type="SUPFAM" id="SSF48179">
    <property type="entry name" value="6-phosphogluconate dehydrogenase C-terminal domain-like"/>
    <property type="match status" value="1"/>
</dbReference>
<dbReference type="eggNOG" id="COG5495">
    <property type="taxonomic scope" value="Bacteria"/>
</dbReference>
<protein>
    <submittedName>
        <fullName evidence="3">Putative cytoplasmic protein</fullName>
    </submittedName>
</protein>
<accession>G6EH64</accession>
<keyword evidence="4" id="KW-1185">Reference proteome</keyword>
<reference evidence="3 4" key="1">
    <citation type="journal article" date="2012" name="J. Bacteriol.">
        <title>Genome sequence of benzo(a)pyrene-degrading bacterium Novosphingobium pentaromativorans US6-1.</title>
        <authorList>
            <person name="Luo Y.R."/>
            <person name="Kang S.G."/>
            <person name="Kim S.J."/>
            <person name="Kim M.R."/>
            <person name="Li N."/>
            <person name="Lee J.H."/>
            <person name="Kwon K.K."/>
        </authorList>
    </citation>
    <scope>NUCLEOTIDE SEQUENCE [LARGE SCALE GENOMIC DNA]</scope>
    <source>
        <strain evidence="3 4">US6-1</strain>
    </source>
</reference>
<feature type="domain" description="Putative oxidoreductase/dehydrogenase Rossmann-like" evidence="1">
    <location>
        <begin position="7"/>
        <end position="126"/>
    </location>
</feature>
<evidence type="ECO:0000313" key="3">
    <source>
        <dbReference type="EMBL" id="EHJ59353.1"/>
    </source>
</evidence>